<feature type="transmembrane region" description="Helical" evidence="7">
    <location>
        <begin position="194"/>
        <end position="213"/>
    </location>
</feature>
<feature type="transmembrane region" description="Helical" evidence="7">
    <location>
        <begin position="42"/>
        <end position="64"/>
    </location>
</feature>
<feature type="transmembrane region" description="Helical" evidence="7">
    <location>
        <begin position="225"/>
        <end position="244"/>
    </location>
</feature>
<dbReference type="PANTHER" id="PTHR45649">
    <property type="entry name" value="AMINO-ACID PERMEASE BAT1"/>
    <property type="match status" value="1"/>
</dbReference>
<feature type="region of interest" description="Disordered" evidence="6">
    <location>
        <begin position="557"/>
        <end position="581"/>
    </location>
</feature>
<dbReference type="Proteomes" id="UP000785679">
    <property type="component" value="Unassembled WGS sequence"/>
</dbReference>
<gene>
    <name evidence="8" type="ORF">FGO68_gene5852</name>
</gene>
<feature type="transmembrane region" description="Helical" evidence="7">
    <location>
        <begin position="483"/>
        <end position="501"/>
    </location>
</feature>
<evidence type="ECO:0000313" key="9">
    <source>
        <dbReference type="Proteomes" id="UP000785679"/>
    </source>
</evidence>
<keyword evidence="9" id="KW-1185">Reference proteome</keyword>
<keyword evidence="2" id="KW-0813">Transport</keyword>
<feature type="transmembrane region" description="Helical" evidence="7">
    <location>
        <begin position="417"/>
        <end position="435"/>
    </location>
</feature>
<accession>A0A8J8NYW1</accession>
<keyword evidence="4 7" id="KW-1133">Transmembrane helix</keyword>
<sequence>MEQYQEENNQDDETDSFIPQVEGVSEIKDNPNQKLRRGISSFASFTLCFSNAAIIPSLFIQMGFGFKTGGPVVMFWGWIIVGLFTLINGCVLAEICSTYPLSGAVYQWAGILAKKKDSPFYSYLAGWLNFTFTLVSMVAIAFGIAKIVVQYMNLKVNLRGVSNSYLQNSNQTAASNSTSQETMVYIDDDNQLDILWIVLTSIIILGLWSIQNLKKVDDQGSASSGSGIFQIIVVIVILVSIFAFSPKLSSTEFVFTKFYNGTGFDTSSHFGQGYVFMIGLLSASFAFAGYDAAATMAEETKNPHQAAPRGMIMTCVVSLIVGIAIILGILYGCGENIAYIVDGPRDATENLFDIVFSKNEKLVAVFTLMLTAASFSAGFSNVTVISRMAYSMARDRAFPFSDHLKQLDPVTKTPKNAIFLIFLVSSLFCLLPLLSTTAYTAITQTSTICAQISFIIPIYLKLTVRKDTFKQHPGFNLGRYSKLLGWIALIWLVFSTITLLLPTEIDPVRGFTWSNFNYTPVIFALIMTLALGFWNLPAPYGAKHFFKGPQCGKEYYESGQEEEENITSEGELEATGGTKML</sequence>
<feature type="transmembrane region" description="Helical" evidence="7">
    <location>
        <begin position="120"/>
        <end position="145"/>
    </location>
</feature>
<protein>
    <recommendedName>
        <fullName evidence="10">Amino acid permease</fullName>
    </recommendedName>
</protein>
<dbReference type="EMBL" id="RRYP01003298">
    <property type="protein sequence ID" value="TNV83937.1"/>
    <property type="molecule type" value="Genomic_DNA"/>
</dbReference>
<keyword evidence="3 7" id="KW-0812">Transmembrane</keyword>
<evidence type="ECO:0000256" key="4">
    <source>
        <dbReference type="ARBA" id="ARBA00022989"/>
    </source>
</evidence>
<feature type="transmembrane region" description="Helical" evidence="7">
    <location>
        <begin position="521"/>
        <end position="538"/>
    </location>
</feature>
<dbReference type="PIRSF" id="PIRSF006060">
    <property type="entry name" value="AA_transporter"/>
    <property type="match status" value="1"/>
</dbReference>
<evidence type="ECO:0000256" key="1">
    <source>
        <dbReference type="ARBA" id="ARBA00004141"/>
    </source>
</evidence>
<evidence type="ECO:0000256" key="6">
    <source>
        <dbReference type="SAM" id="MobiDB-lite"/>
    </source>
</evidence>
<reference evidence="8" key="1">
    <citation type="submission" date="2019-06" db="EMBL/GenBank/DDBJ databases">
        <authorList>
            <person name="Zheng W."/>
        </authorList>
    </citation>
    <scope>NUCLEOTIDE SEQUENCE</scope>
    <source>
        <strain evidence="8">QDHG01</strain>
    </source>
</reference>
<organism evidence="8 9">
    <name type="scientific">Halteria grandinella</name>
    <dbReference type="NCBI Taxonomy" id="5974"/>
    <lineage>
        <taxon>Eukaryota</taxon>
        <taxon>Sar</taxon>
        <taxon>Alveolata</taxon>
        <taxon>Ciliophora</taxon>
        <taxon>Intramacronucleata</taxon>
        <taxon>Spirotrichea</taxon>
        <taxon>Stichotrichia</taxon>
        <taxon>Sporadotrichida</taxon>
        <taxon>Halteriidae</taxon>
        <taxon>Halteria</taxon>
    </lineage>
</organism>
<proteinExistence type="predicted"/>
<dbReference type="AlphaFoldDB" id="A0A8J8NYW1"/>
<evidence type="ECO:0008006" key="10">
    <source>
        <dbReference type="Google" id="ProtNLM"/>
    </source>
</evidence>
<feature type="transmembrane region" description="Helical" evidence="7">
    <location>
        <begin position="273"/>
        <end position="290"/>
    </location>
</feature>
<dbReference type="Gene3D" id="1.20.1740.10">
    <property type="entry name" value="Amino acid/polyamine transporter I"/>
    <property type="match status" value="1"/>
</dbReference>
<dbReference type="PANTHER" id="PTHR45649:SF26">
    <property type="entry name" value="OS04G0435100 PROTEIN"/>
    <property type="match status" value="1"/>
</dbReference>
<feature type="transmembrane region" description="Helical" evidence="7">
    <location>
        <begin position="76"/>
        <end position="99"/>
    </location>
</feature>
<evidence type="ECO:0000256" key="3">
    <source>
        <dbReference type="ARBA" id="ARBA00022692"/>
    </source>
</evidence>
<feature type="transmembrane region" description="Helical" evidence="7">
    <location>
        <begin position="362"/>
        <end position="384"/>
    </location>
</feature>
<dbReference type="Pfam" id="PF13520">
    <property type="entry name" value="AA_permease_2"/>
    <property type="match status" value="1"/>
</dbReference>
<evidence type="ECO:0000313" key="8">
    <source>
        <dbReference type="EMBL" id="TNV83937.1"/>
    </source>
</evidence>
<dbReference type="GO" id="GO:0022857">
    <property type="term" value="F:transmembrane transporter activity"/>
    <property type="evidence" value="ECO:0007669"/>
    <property type="project" value="InterPro"/>
</dbReference>
<name>A0A8J8NYW1_HALGN</name>
<dbReference type="OrthoDB" id="10054429at2759"/>
<feature type="transmembrane region" description="Helical" evidence="7">
    <location>
        <begin position="441"/>
        <end position="462"/>
    </location>
</feature>
<keyword evidence="5 7" id="KW-0472">Membrane</keyword>
<comment type="subcellular location">
    <subcellularLocation>
        <location evidence="1">Membrane</location>
        <topology evidence="1">Multi-pass membrane protein</topology>
    </subcellularLocation>
</comment>
<evidence type="ECO:0000256" key="5">
    <source>
        <dbReference type="ARBA" id="ARBA00023136"/>
    </source>
</evidence>
<evidence type="ECO:0000256" key="2">
    <source>
        <dbReference type="ARBA" id="ARBA00022448"/>
    </source>
</evidence>
<comment type="caution">
    <text evidence="8">The sequence shown here is derived from an EMBL/GenBank/DDBJ whole genome shotgun (WGS) entry which is preliminary data.</text>
</comment>
<dbReference type="GO" id="GO:0016020">
    <property type="term" value="C:membrane"/>
    <property type="evidence" value="ECO:0007669"/>
    <property type="project" value="UniProtKB-SubCell"/>
</dbReference>
<feature type="compositionally biased region" description="Acidic residues" evidence="6">
    <location>
        <begin position="559"/>
        <end position="572"/>
    </location>
</feature>
<dbReference type="InterPro" id="IPR002293">
    <property type="entry name" value="AA/rel_permease1"/>
</dbReference>
<evidence type="ECO:0000256" key="7">
    <source>
        <dbReference type="SAM" id="Phobius"/>
    </source>
</evidence>
<feature type="transmembrane region" description="Helical" evidence="7">
    <location>
        <begin position="311"/>
        <end position="331"/>
    </location>
</feature>